<dbReference type="Pfam" id="PF03160">
    <property type="entry name" value="Calx-beta"/>
    <property type="match status" value="1"/>
</dbReference>
<dbReference type="InterPro" id="IPR003644">
    <property type="entry name" value="Calx_beta"/>
</dbReference>
<dbReference type="Gene3D" id="2.60.40.4070">
    <property type="match status" value="1"/>
</dbReference>
<keyword evidence="4" id="KW-0406">Ion transport</keyword>
<dbReference type="EMBL" id="ADZX01000910">
    <property type="protein sequence ID" value="EFK95036.1"/>
    <property type="molecule type" value="Genomic_DNA"/>
</dbReference>
<dbReference type="GO" id="GO:0030001">
    <property type="term" value="P:metal ion transport"/>
    <property type="evidence" value="ECO:0007669"/>
    <property type="project" value="TreeGrafter"/>
</dbReference>
<dbReference type="GO" id="GO:0016020">
    <property type="term" value="C:membrane"/>
    <property type="evidence" value="ECO:0007669"/>
    <property type="project" value="InterPro"/>
</dbReference>
<dbReference type="Gene3D" id="2.60.40.2030">
    <property type="match status" value="1"/>
</dbReference>
<dbReference type="Gene3D" id="2.160.20.10">
    <property type="entry name" value="Single-stranded right-handed beta-helix, Pectin lyase-like"/>
    <property type="match status" value="1"/>
</dbReference>
<sequence>MKLKYFSNICLNIFVIALWVAQIDALPIISFASSSTTINEDVAAGKVDVELQLSELSNQVVEVSYDLVNGVAQFEDFGTGQDYYALSSISTKTTHGNIRFEPGTTTKSIAVYVIDDDVVETDELLTITLSTPQNASIGTSSCSLTIFDNDRDIFIDVSSPPAGLAPCIGDGLQDNTTAFQAILDYVEDHIPSTYGTLIYFPTGNYLLNASVSAPLISINPPLNTNAITLMGANSPYTNPERPQSRLFFSTSAPQPQPRMFFNQWKEFNASASTWGMIFRNLILDGGYHGEGLLGWEHRMLISLGATSTDRMKMAIQDCRIQFTTSDGCWIGSNIDARFYNIIFEHNYRGSISSTGQNTIVNVKNVVTYEGYSYCVGGFHGEADKPNYKPNHYEFRDVTLNGGMFLTGLSENSSSYVYAERLRQYPDKLGRLHSSMYGGENGIGEFRDCVFYFTTWPSDQQCYPIKRWKELSFDGCYFVAQPTVTPQGYLGACFVEQNNDARFTANFTSCTFTISEKINKLVNYPDVMFFGFRVPIKDTDKNDVITLKNCTFPRELDAGIMHYSYGNAKLIVDNCTFNNECREIDGVKSTPFTLNGRDDYGSYDWSVTQCTFSTPYLMTFNGFKTVDADDCILRIGNWTTTKADNNFVHSDIQPPTRNTFIPREGSYHPWAITRDSPTIITYPNHGLTTGNKIMWDRISQTNWKDALSPDTNVSIFRVTVLDQNNFSIPLNSTGFASDYDVSLDSGVFWKHPKLRTIIGDEGDDVLNDKPAGFAGDIYKAGSKCYRCITSGKSGMSTWEVDQGYCNIFASAQSNGTIEPSGIISIYSGDTIAFAMKPNPGYRVQEVSVNGIASGNSSSYTFNEVLSSHTIMVSFTRNSFDDVIVYPNPLSLSKSKNKTIKIKNLPDQTTLKIYTTGGELVRELKAEELSAEGFVWDMKDKNSHTIAPGIYFYVLSDDVGNRRKGKIGVTK</sequence>
<protein>
    <recommendedName>
        <fullName evidence="5">Calx-beta domain-containing protein</fullName>
    </recommendedName>
</protein>
<reference evidence="6" key="1">
    <citation type="submission" date="2010-07" db="EMBL/GenBank/DDBJ databases">
        <authorList>
            <consortium name="CONSOLIDER consortium CSD2007-00005"/>
            <person name="Guazzaroni M.-E."/>
            <person name="Richter M."/>
            <person name="Garcia-Salamanca A."/>
            <person name="Yarza P."/>
            <person name="Ferrer M."/>
        </authorList>
    </citation>
    <scope>NUCLEOTIDE SEQUENCE</scope>
</reference>
<reference evidence="6" key="2">
    <citation type="journal article" date="2011" name="Microb. Ecol.">
        <title>Taxonomic and Functional Metagenomic Profiling of the Microbial Community in the Anoxic Sediment of a Sub-saline Shallow Lake (Laguna de Carrizo, Central Spain).</title>
        <authorList>
            <person name="Ferrer M."/>
            <person name="Guazzaroni M.E."/>
            <person name="Richter M."/>
            <person name="Garcia-Salamanca A."/>
            <person name="Yarza P."/>
            <person name="Suarez-Suarez A."/>
            <person name="Solano J."/>
            <person name="Alcaide M."/>
            <person name="van Dillewijn P."/>
            <person name="Molina-Henares M.A."/>
            <person name="Lopez-Cortes N."/>
            <person name="Al-Ramahi Y."/>
            <person name="Guerrero C."/>
            <person name="Acosta A."/>
            <person name="de Eugenio L.I."/>
            <person name="Martinez V."/>
            <person name="Marques S."/>
            <person name="Rojo F."/>
            <person name="Santero E."/>
            <person name="Genilloud O."/>
            <person name="Perez-Perez J."/>
            <person name="Rossello-Mora R."/>
            <person name="Ramos J.L."/>
        </authorList>
    </citation>
    <scope>NUCLEOTIDE SEQUENCE</scope>
</reference>
<proteinExistence type="predicted"/>
<dbReference type="PANTHER" id="PTHR11878">
    <property type="entry name" value="SODIUM/CALCIUM EXCHANGER"/>
    <property type="match status" value="1"/>
</dbReference>
<keyword evidence="2" id="KW-0677">Repeat</keyword>
<dbReference type="InterPro" id="IPR038081">
    <property type="entry name" value="CalX-like_sf"/>
</dbReference>
<dbReference type="InterPro" id="IPR012334">
    <property type="entry name" value="Pectin_lyas_fold"/>
</dbReference>
<evidence type="ECO:0000256" key="3">
    <source>
        <dbReference type="ARBA" id="ARBA00022837"/>
    </source>
</evidence>
<evidence type="ECO:0000256" key="4">
    <source>
        <dbReference type="ARBA" id="ARBA00023065"/>
    </source>
</evidence>
<keyword evidence="3" id="KW-0106">Calcium</keyword>
<dbReference type="InterPro" id="IPR011050">
    <property type="entry name" value="Pectin_lyase_fold/virulence"/>
</dbReference>
<evidence type="ECO:0000313" key="6">
    <source>
        <dbReference type="EMBL" id="EFK95036.1"/>
    </source>
</evidence>
<accession>D9PN16</accession>
<evidence type="ECO:0000256" key="1">
    <source>
        <dbReference type="ARBA" id="ARBA00022729"/>
    </source>
</evidence>
<name>D9PN16_9ZZZZ</name>
<dbReference type="AlphaFoldDB" id="D9PN16"/>
<keyword evidence="1" id="KW-0732">Signal</keyword>
<dbReference type="SUPFAM" id="SSF51126">
    <property type="entry name" value="Pectin lyase-like"/>
    <property type="match status" value="1"/>
</dbReference>
<evidence type="ECO:0000259" key="5">
    <source>
        <dbReference type="Pfam" id="PF03160"/>
    </source>
</evidence>
<dbReference type="InterPro" id="IPR051171">
    <property type="entry name" value="CaCA"/>
</dbReference>
<evidence type="ECO:0000256" key="2">
    <source>
        <dbReference type="ARBA" id="ARBA00022737"/>
    </source>
</evidence>
<dbReference type="SUPFAM" id="SSF141072">
    <property type="entry name" value="CalX-like"/>
    <property type="match status" value="1"/>
</dbReference>
<feature type="domain" description="Calx-beta" evidence="5">
    <location>
        <begin position="25"/>
        <end position="150"/>
    </location>
</feature>
<comment type="caution">
    <text evidence="6">The sequence shown here is derived from an EMBL/GenBank/DDBJ whole genome shotgun (WGS) entry which is preliminary data.</text>
</comment>
<dbReference type="GO" id="GO:0007154">
    <property type="term" value="P:cell communication"/>
    <property type="evidence" value="ECO:0007669"/>
    <property type="project" value="InterPro"/>
</dbReference>
<keyword evidence="4" id="KW-0813">Transport</keyword>
<dbReference type="PANTHER" id="PTHR11878:SF65">
    <property type="entry name" value="NA_CA-EXCHANGE PROTEIN, ISOFORM G"/>
    <property type="match status" value="1"/>
</dbReference>
<gene>
    <name evidence="6" type="ORF">LDC_2945</name>
</gene>
<organism evidence="6">
    <name type="scientific">sediment metagenome</name>
    <dbReference type="NCBI Taxonomy" id="749907"/>
    <lineage>
        <taxon>unclassified sequences</taxon>
        <taxon>metagenomes</taxon>
        <taxon>ecological metagenomes</taxon>
    </lineage>
</organism>